<dbReference type="Proteomes" id="UP001273768">
    <property type="component" value="Unassembled WGS sequence"/>
</dbReference>
<evidence type="ECO:0000313" key="6">
    <source>
        <dbReference type="Proteomes" id="UP001273768"/>
    </source>
</evidence>
<dbReference type="EMBL" id="JABFFQ010000006">
    <property type="protein sequence ID" value="MDV4343319.1"/>
    <property type="molecule type" value="Genomic_DNA"/>
</dbReference>
<comment type="caution">
    <text evidence="5">The sequence shown here is derived from an EMBL/GenBank/DDBJ whole genome shotgun (WGS) entry which is preliminary data.</text>
</comment>
<dbReference type="InterPro" id="IPR008978">
    <property type="entry name" value="HSP20-like_chaperone"/>
</dbReference>
<evidence type="ECO:0000256" key="2">
    <source>
        <dbReference type="RuleBase" id="RU003616"/>
    </source>
</evidence>
<feature type="region of interest" description="Disordered" evidence="3">
    <location>
        <begin position="191"/>
        <end position="226"/>
    </location>
</feature>
<proteinExistence type="inferred from homology"/>
<evidence type="ECO:0000256" key="3">
    <source>
        <dbReference type="SAM" id="MobiDB-lite"/>
    </source>
</evidence>
<dbReference type="RefSeq" id="WP_317296505.1">
    <property type="nucleotide sequence ID" value="NZ_JABFFQ010000006.1"/>
</dbReference>
<dbReference type="PROSITE" id="PS01031">
    <property type="entry name" value="SHSP"/>
    <property type="match status" value="1"/>
</dbReference>
<dbReference type="SUPFAM" id="SSF49764">
    <property type="entry name" value="HSP20-like chaperones"/>
    <property type="match status" value="1"/>
</dbReference>
<dbReference type="InterPro" id="IPR002068">
    <property type="entry name" value="A-crystallin/Hsp20_dom"/>
</dbReference>
<evidence type="ECO:0000259" key="4">
    <source>
        <dbReference type="PROSITE" id="PS01031"/>
    </source>
</evidence>
<comment type="similarity">
    <text evidence="1 2">Belongs to the small heat shock protein (HSP20) family.</text>
</comment>
<dbReference type="InterPro" id="IPR031107">
    <property type="entry name" value="Small_HSP"/>
</dbReference>
<gene>
    <name evidence="5" type="ORF">HL657_09115</name>
</gene>
<feature type="domain" description="SHSP" evidence="4">
    <location>
        <begin position="38"/>
        <end position="151"/>
    </location>
</feature>
<evidence type="ECO:0000256" key="1">
    <source>
        <dbReference type="PROSITE-ProRule" id="PRU00285"/>
    </source>
</evidence>
<protein>
    <submittedName>
        <fullName evidence="5">Hsp20/alpha crystallin family protein</fullName>
    </submittedName>
</protein>
<reference evidence="5 6" key="1">
    <citation type="submission" date="2020-05" db="EMBL/GenBank/DDBJ databases">
        <title>Isolation and characterization of methanoarchaea from a cold seep at offshore SW Taiwan.</title>
        <authorList>
            <person name="Chen Y.-W."/>
            <person name="Chen S.-C."/>
            <person name="Lai M.-C."/>
        </authorList>
    </citation>
    <scope>NUCLEOTIDE SEQUENCE [LARGE SCALE GENOMIC DNA]</scope>
    <source>
        <strain evidence="5 6">YWC-01</strain>
    </source>
</reference>
<accession>A0ABU3Z439</accession>
<dbReference type="Pfam" id="PF00011">
    <property type="entry name" value="HSP20"/>
    <property type="match status" value="1"/>
</dbReference>
<dbReference type="Gene3D" id="2.60.40.790">
    <property type="match status" value="1"/>
</dbReference>
<keyword evidence="6" id="KW-1185">Reference proteome</keyword>
<name>A0ABU3Z439_9EURY</name>
<dbReference type="PANTHER" id="PTHR11527">
    <property type="entry name" value="HEAT-SHOCK PROTEIN 20 FAMILY MEMBER"/>
    <property type="match status" value="1"/>
</dbReference>
<evidence type="ECO:0000313" key="5">
    <source>
        <dbReference type="EMBL" id="MDV4343319.1"/>
    </source>
</evidence>
<dbReference type="CDD" id="cd06464">
    <property type="entry name" value="ACD_sHsps-like"/>
    <property type="match status" value="1"/>
</dbReference>
<sequence length="226" mass="25498">MAWRRSSRDLWSEFDEMLGSMQKQFGEVMERVSGAAQQVPGGAGAVVDVLEHDTDVVVVADLPGVAREGVSVRLLDPRTLRITARREEAKEERQAGYHMRERRIGAVSRTVSLPTDVRDEGATATFKNGVLEVRLKKVAEARGKEIPVGAEARQAAEQHREQVEEEYREARETVEPSGYLRSRDVMERAKGIELEERGTPEEKETAARLRRQKEELYEEGKRKLAG</sequence>
<organism evidence="5 6">
    <name type="scientific">Methanoculleus nereidis</name>
    <dbReference type="NCBI Taxonomy" id="2735141"/>
    <lineage>
        <taxon>Archaea</taxon>
        <taxon>Methanobacteriati</taxon>
        <taxon>Methanobacteriota</taxon>
        <taxon>Stenosarchaea group</taxon>
        <taxon>Methanomicrobia</taxon>
        <taxon>Methanomicrobiales</taxon>
        <taxon>Methanomicrobiaceae</taxon>
        <taxon>Methanoculleus</taxon>
    </lineage>
</organism>